<dbReference type="PANTHER" id="PTHR16489">
    <property type="entry name" value="GH11727P"/>
    <property type="match status" value="1"/>
</dbReference>
<keyword evidence="3" id="KW-1185">Reference proteome</keyword>
<dbReference type="GO" id="GO:0005783">
    <property type="term" value="C:endoplasmic reticulum"/>
    <property type="evidence" value="ECO:0007669"/>
    <property type="project" value="TreeGrafter"/>
</dbReference>
<sequence>MTSREDPMFTFQFLVAFIMDLSFSFFPHPRRTSKFEQSFPFLKGKSCSEVPLRTYPSNSMFDNDVDCRAPRWMLQGCSPRTSGVHKSYNDKENSPCSSKVMIPKLTSAAISVSQQTIVGGFVGSKNYAGGSIFGEHSQIWDVIFCKILEFMSSSKDNPVESKSMSPGANNTKICDFSSRSSHSMNQESLSNKISDSVSDLCRSSVNIPESFIVESLDSSSEKVLKRTKSVSSEECDNNKSILKESAEKPSPNLYLREKYSSVVNGTCKNSNKGVLPESSSVETSPVHEKPGNSRMVNLPSPLKQSYAEVAKTVPPKPPRPLSRVFCVETVNNKKNLMCSKFDRYNNKGGRSMHNSTMGDIMLDGDTRWKSKGRSKRFEIQGSRPIPVLSRCGSSSGNESAVGNSFEVSFCVEPKVGPENGSCFEITEKEPLNFCSRGRCLSESSVDSEDSFVVFAGSPETSFSSSPYSATCVYPSVELEEESDDESISSSDYSSSEDDESVDTVDFQNFTPSLSCEPMSWQFFKCRTTLVKPSKDIKKKKVRFAEGSALAVVRPMITWSFAYREARRGNWEVYSRDRARFQCRINNLAPVLNLILDPKHRKRVFESRFVER</sequence>
<dbReference type="OrthoDB" id="5976067at2759"/>
<dbReference type="GO" id="GO:0000164">
    <property type="term" value="C:protein phosphatase type 1 complex"/>
    <property type="evidence" value="ECO:0007669"/>
    <property type="project" value="TreeGrafter"/>
</dbReference>
<accession>A0A8K0K9T8</accession>
<evidence type="ECO:0008006" key="4">
    <source>
        <dbReference type="Google" id="ProtNLM"/>
    </source>
</evidence>
<proteinExistence type="predicted"/>
<evidence type="ECO:0000256" key="1">
    <source>
        <dbReference type="SAM" id="MobiDB-lite"/>
    </source>
</evidence>
<comment type="caution">
    <text evidence="2">The sequence shown here is derived from an EMBL/GenBank/DDBJ whole genome shotgun (WGS) entry which is preliminary data.</text>
</comment>
<feature type="region of interest" description="Disordered" evidence="1">
    <location>
        <begin position="158"/>
        <end position="185"/>
    </location>
</feature>
<feature type="region of interest" description="Disordered" evidence="1">
    <location>
        <begin position="477"/>
        <end position="501"/>
    </location>
</feature>
<dbReference type="AlphaFoldDB" id="A0A8K0K9T8"/>
<dbReference type="InterPro" id="IPR051254">
    <property type="entry name" value="PPP1R15"/>
</dbReference>
<dbReference type="GO" id="GO:0034976">
    <property type="term" value="P:response to endoplasmic reticulum stress"/>
    <property type="evidence" value="ECO:0007669"/>
    <property type="project" value="TreeGrafter"/>
</dbReference>
<dbReference type="EMBL" id="KZ308526">
    <property type="protein sequence ID" value="KAG8231046.1"/>
    <property type="molecule type" value="Genomic_DNA"/>
</dbReference>
<reference evidence="2" key="2">
    <citation type="submission" date="2017-10" db="EMBL/GenBank/DDBJ databases">
        <title>Ladona fulva Genome sequencing and assembly.</title>
        <authorList>
            <person name="Murali S."/>
            <person name="Richards S."/>
            <person name="Bandaranaike D."/>
            <person name="Bellair M."/>
            <person name="Blankenburg K."/>
            <person name="Chao H."/>
            <person name="Dinh H."/>
            <person name="Doddapaneni H."/>
            <person name="Dugan-Rocha S."/>
            <person name="Elkadiri S."/>
            <person name="Gnanaolivu R."/>
            <person name="Hernandez B."/>
            <person name="Skinner E."/>
            <person name="Javaid M."/>
            <person name="Lee S."/>
            <person name="Li M."/>
            <person name="Ming W."/>
            <person name="Munidasa M."/>
            <person name="Muniz J."/>
            <person name="Nguyen L."/>
            <person name="Hughes D."/>
            <person name="Osuji N."/>
            <person name="Pu L.-L."/>
            <person name="Puazo M."/>
            <person name="Qu C."/>
            <person name="Quiroz J."/>
            <person name="Raj R."/>
            <person name="Weissenberger G."/>
            <person name="Xin Y."/>
            <person name="Zou X."/>
            <person name="Han Y."/>
            <person name="Worley K."/>
            <person name="Muzny D."/>
            <person name="Gibbs R."/>
        </authorList>
    </citation>
    <scope>NUCLEOTIDE SEQUENCE</scope>
    <source>
        <strain evidence="2">Sampled in the wild</strain>
    </source>
</reference>
<dbReference type="PANTHER" id="PTHR16489:SF12">
    <property type="entry name" value="GH11727P"/>
    <property type="match status" value="1"/>
</dbReference>
<reference evidence="2" key="1">
    <citation type="submission" date="2013-04" db="EMBL/GenBank/DDBJ databases">
        <authorList>
            <person name="Qu J."/>
            <person name="Murali S.C."/>
            <person name="Bandaranaike D."/>
            <person name="Bellair M."/>
            <person name="Blankenburg K."/>
            <person name="Chao H."/>
            <person name="Dinh H."/>
            <person name="Doddapaneni H."/>
            <person name="Downs B."/>
            <person name="Dugan-Rocha S."/>
            <person name="Elkadiri S."/>
            <person name="Gnanaolivu R.D."/>
            <person name="Hernandez B."/>
            <person name="Javaid M."/>
            <person name="Jayaseelan J.C."/>
            <person name="Lee S."/>
            <person name="Li M."/>
            <person name="Ming W."/>
            <person name="Munidasa M."/>
            <person name="Muniz J."/>
            <person name="Nguyen L."/>
            <person name="Ongeri F."/>
            <person name="Osuji N."/>
            <person name="Pu L.-L."/>
            <person name="Puazo M."/>
            <person name="Qu C."/>
            <person name="Quiroz J."/>
            <person name="Raj R."/>
            <person name="Weissenberger G."/>
            <person name="Xin Y."/>
            <person name="Zou X."/>
            <person name="Han Y."/>
            <person name="Richards S."/>
            <person name="Worley K."/>
            <person name="Muzny D."/>
            <person name="Gibbs R."/>
        </authorList>
    </citation>
    <scope>NUCLEOTIDE SEQUENCE</scope>
    <source>
        <strain evidence="2">Sampled in the wild</strain>
    </source>
</reference>
<evidence type="ECO:0000313" key="3">
    <source>
        <dbReference type="Proteomes" id="UP000792457"/>
    </source>
</evidence>
<feature type="region of interest" description="Disordered" evidence="1">
    <location>
        <begin position="270"/>
        <end position="298"/>
    </location>
</feature>
<protein>
    <recommendedName>
        <fullName evidence="4">Protein phosphatase 1 regulatory subunit 15A/B C-terminal domain-containing protein</fullName>
    </recommendedName>
</protein>
<organism evidence="2 3">
    <name type="scientific">Ladona fulva</name>
    <name type="common">Scarce chaser dragonfly</name>
    <name type="synonym">Libellula fulva</name>
    <dbReference type="NCBI Taxonomy" id="123851"/>
    <lineage>
        <taxon>Eukaryota</taxon>
        <taxon>Metazoa</taxon>
        <taxon>Ecdysozoa</taxon>
        <taxon>Arthropoda</taxon>
        <taxon>Hexapoda</taxon>
        <taxon>Insecta</taxon>
        <taxon>Pterygota</taxon>
        <taxon>Palaeoptera</taxon>
        <taxon>Odonata</taxon>
        <taxon>Epiprocta</taxon>
        <taxon>Anisoptera</taxon>
        <taxon>Libelluloidea</taxon>
        <taxon>Libellulidae</taxon>
        <taxon>Ladona</taxon>
    </lineage>
</organism>
<evidence type="ECO:0000313" key="2">
    <source>
        <dbReference type="EMBL" id="KAG8231046.1"/>
    </source>
</evidence>
<name>A0A8K0K9T8_LADFU</name>
<dbReference type="Proteomes" id="UP000792457">
    <property type="component" value="Unassembled WGS sequence"/>
</dbReference>
<gene>
    <name evidence="2" type="ORF">J437_LFUL011169</name>
</gene>
<feature type="compositionally biased region" description="Polar residues" evidence="1">
    <location>
        <begin position="270"/>
        <end position="283"/>
    </location>
</feature>
<feature type="compositionally biased region" description="Acidic residues" evidence="1">
    <location>
        <begin position="477"/>
        <end position="486"/>
    </location>
</feature>
<dbReference type="GO" id="GO:0019888">
    <property type="term" value="F:protein phosphatase regulator activity"/>
    <property type="evidence" value="ECO:0007669"/>
    <property type="project" value="TreeGrafter"/>
</dbReference>